<gene>
    <name evidence="1" type="ORF">LCGC14_2572900</name>
</gene>
<proteinExistence type="predicted"/>
<dbReference type="EMBL" id="LAZR01042763">
    <property type="protein sequence ID" value="KKL08732.1"/>
    <property type="molecule type" value="Genomic_DNA"/>
</dbReference>
<evidence type="ECO:0000313" key="1">
    <source>
        <dbReference type="EMBL" id="KKL08732.1"/>
    </source>
</evidence>
<organism evidence="1">
    <name type="scientific">marine sediment metagenome</name>
    <dbReference type="NCBI Taxonomy" id="412755"/>
    <lineage>
        <taxon>unclassified sequences</taxon>
        <taxon>metagenomes</taxon>
        <taxon>ecological metagenomes</taxon>
    </lineage>
</organism>
<accession>A0A0F9B4P0</accession>
<dbReference type="AlphaFoldDB" id="A0A0F9B4P0"/>
<sequence length="108" mass="12167">MTSSKNEFLAIVFLMFAIVFSSVERTPVSVEEIPPEQSHYAVFYVVCGAVQHVLVTTDPPFLHSMAMAPSQELLDLLEAMPEEQMIELTYEGPECFYSERPAPEKPIL</sequence>
<comment type="caution">
    <text evidence="1">The sequence shown here is derived from an EMBL/GenBank/DDBJ whole genome shotgun (WGS) entry which is preliminary data.</text>
</comment>
<reference evidence="1" key="1">
    <citation type="journal article" date="2015" name="Nature">
        <title>Complex archaea that bridge the gap between prokaryotes and eukaryotes.</title>
        <authorList>
            <person name="Spang A."/>
            <person name="Saw J.H."/>
            <person name="Jorgensen S.L."/>
            <person name="Zaremba-Niedzwiedzka K."/>
            <person name="Martijn J."/>
            <person name="Lind A.E."/>
            <person name="van Eijk R."/>
            <person name="Schleper C."/>
            <person name="Guy L."/>
            <person name="Ettema T.J."/>
        </authorList>
    </citation>
    <scope>NUCLEOTIDE SEQUENCE</scope>
</reference>
<protein>
    <submittedName>
        <fullName evidence="1">Uncharacterized protein</fullName>
    </submittedName>
</protein>
<name>A0A0F9B4P0_9ZZZZ</name>